<dbReference type="InterPro" id="IPR036736">
    <property type="entry name" value="ACP-like_sf"/>
</dbReference>
<dbReference type="GO" id="GO:0009698">
    <property type="term" value="P:phenylpropanoid metabolic process"/>
    <property type="evidence" value="ECO:0007669"/>
    <property type="project" value="UniProtKB-KW"/>
</dbReference>
<dbReference type="InterPro" id="IPR011047">
    <property type="entry name" value="Quinoprotein_ADH-like_sf"/>
</dbReference>
<dbReference type="PANTHER" id="PTHR44394:SF1">
    <property type="entry name" value="BETA-ALANINE-ACTIVATING ENZYME"/>
    <property type="match status" value="1"/>
</dbReference>
<dbReference type="SMART" id="SM00564">
    <property type="entry name" value="PQQ"/>
    <property type="match status" value="4"/>
</dbReference>
<dbReference type="InterPro" id="IPR002372">
    <property type="entry name" value="PQQ_rpt_dom"/>
</dbReference>
<dbReference type="Gene3D" id="3.40.50.12780">
    <property type="entry name" value="N-terminal domain of ligase-like"/>
    <property type="match status" value="1"/>
</dbReference>
<dbReference type="Pfam" id="PF13193">
    <property type="entry name" value="AMP-binding_C"/>
    <property type="match status" value="1"/>
</dbReference>
<dbReference type="InterPro" id="IPR045851">
    <property type="entry name" value="AMP-bd_C_sf"/>
</dbReference>
<feature type="domain" description="Pyrrolo-quinoline quinone repeat" evidence="6">
    <location>
        <begin position="833"/>
        <end position="1182"/>
    </location>
</feature>
<dbReference type="CDD" id="cd05930">
    <property type="entry name" value="A_NRPS"/>
    <property type="match status" value="1"/>
</dbReference>
<dbReference type="Gene3D" id="2.130.10.10">
    <property type="entry name" value="YVTN repeat-like/Quinoprotein amine dehydrogenase"/>
    <property type="match status" value="2"/>
</dbReference>
<reference evidence="7" key="1">
    <citation type="submission" date="2023-02" db="EMBL/GenBank/DDBJ databases">
        <title>Genome of toxic invasive species Heracleum sosnowskyi carries increased number of genes despite the absence of recent whole-genome duplications.</title>
        <authorList>
            <person name="Schelkunov M."/>
            <person name="Shtratnikova V."/>
            <person name="Makarenko M."/>
            <person name="Klepikova A."/>
            <person name="Omelchenko D."/>
            <person name="Novikova G."/>
            <person name="Obukhova E."/>
            <person name="Bogdanov V."/>
            <person name="Penin A."/>
            <person name="Logacheva M."/>
        </authorList>
    </citation>
    <scope>NUCLEOTIDE SEQUENCE</scope>
    <source>
        <strain evidence="7">Hsosn_3</strain>
        <tissue evidence="7">Leaf</tissue>
    </source>
</reference>
<dbReference type="InterPro" id="IPR020845">
    <property type="entry name" value="AMP-binding_CS"/>
</dbReference>
<evidence type="ECO:0000313" key="8">
    <source>
        <dbReference type="Proteomes" id="UP001237642"/>
    </source>
</evidence>
<evidence type="ECO:0000259" key="3">
    <source>
        <dbReference type="Pfam" id="PF00501"/>
    </source>
</evidence>
<dbReference type="SUPFAM" id="SSF47336">
    <property type="entry name" value="ACP-like"/>
    <property type="match status" value="1"/>
</dbReference>
<feature type="domain" description="AMP-dependent synthetase/ligase" evidence="3">
    <location>
        <begin position="142"/>
        <end position="463"/>
    </location>
</feature>
<dbReference type="EMBL" id="JAUIZM010000001">
    <property type="protein sequence ID" value="KAK1401403.1"/>
    <property type="molecule type" value="Genomic_DNA"/>
</dbReference>
<dbReference type="Gene3D" id="3.30.300.30">
    <property type="match status" value="1"/>
</dbReference>
<dbReference type="Gene3D" id="1.10.1200.10">
    <property type="entry name" value="ACP-like"/>
    <property type="match status" value="1"/>
</dbReference>
<feature type="domain" description="Carrier" evidence="4">
    <location>
        <begin position="639"/>
        <end position="691"/>
    </location>
</feature>
<dbReference type="InterPro" id="IPR015943">
    <property type="entry name" value="WD40/YVTN_repeat-like_dom_sf"/>
</dbReference>
<dbReference type="AlphaFoldDB" id="A0AAD8NBD1"/>
<dbReference type="InterPro" id="IPR009081">
    <property type="entry name" value="PP-bd_ACP"/>
</dbReference>
<evidence type="ECO:0000259" key="6">
    <source>
        <dbReference type="Pfam" id="PF13570"/>
    </source>
</evidence>
<evidence type="ECO:0000313" key="7">
    <source>
        <dbReference type="EMBL" id="KAK1401403.1"/>
    </source>
</evidence>
<name>A0AAD8NBD1_9APIA</name>
<protein>
    <submittedName>
        <fullName evidence="7">Acyl-activating enzyme 19</fullName>
    </submittedName>
</protein>
<evidence type="ECO:0000256" key="2">
    <source>
        <dbReference type="ARBA" id="ARBA00023051"/>
    </source>
</evidence>
<gene>
    <name evidence="7" type="ORF">POM88_001008</name>
</gene>
<evidence type="ECO:0000259" key="4">
    <source>
        <dbReference type="Pfam" id="PF00550"/>
    </source>
</evidence>
<dbReference type="InterPro" id="IPR042099">
    <property type="entry name" value="ANL_N_sf"/>
</dbReference>
<sequence>MSSNKTTPHCCILHHFYNSASKNPNKISVIHAHGGAQLAGLFNLYQTSVEQLVAVKAVSSNPPVYQGDECFTFAEIVAAVENLSCRIRNVVSGGYDPALIRPALGNHGKQSFSDHISVSVDNASSSVQSSVQQNSYTPRILGIYMVPSVEYIIAVLSVMRCGKAFMPIDPSWTDEKISMVVSSSKADFVIGPAYLAGGRRCHQLDKARELVEYIRCPFLYVSMKDNLPDHFGPSNVPYSCENERSRQFCYVMHTSGSTGKPKGVCGTELGLLNRLLWMQGLYPLYGEELLLFKTSISFIDHLQEFLAPLLTGCTLVIPPFQELKNNPLSVVNYLKCYSIARLVAVPSLMRIILPTLESPRIVSIQDSMKLLVLSGEIFHLSLWNKLSELLPKTTILNLYGSTEVTGDCTYFDCQRLPSILQSEELSTVPIGIPISGCDVYLVGEDVSSEGEIHVSGVCIASGYMGDSSLNSMDYVKVSEESIFGITTVGSGSRYFYKTGDFARRLKSGDLVFIGRKDRLVKVNGQRISLEEIENILREHRDVIDAAVILREPSGEGPLLEGYIVTKEKDGHLQISSSIRNWMAKKVPLVMIPSKIFCLKSLPTSSTGKVDYTLLADTRSCATPIFTEAEGIQSSDLLHVIKKAFCNALMVEVVSDDDDFFSMGGDSISAAHAAYNIGIDMRLLYTCRSAKNLNMALSEQAVFRKNNDIVGANAKADILVQERNTLLPADTDQLYLDRSELLEKSLTIHCNKYTENPPLDGLQMDSYIHPSSVSPRNLDLWTSSSVWMSCSFGRGNRSTYGEEYESRSLCKPIRLKKNPAEKVTSLQELWKVHLESCVDASPLLVVREEDIFLYIGSHSCKFLCIDGRSGFVKWMVKLKGRIECSAITVDDFHQVVVGCYEGNIYFLDSLNGNFLWTLRTGGEVKSQPVEDKCRHLVWCGSYDHNIYALDYRGYCCVYKLFCGGSIYGSPVIDEVHNKLYVAATSGLMTAISLKDKQFSKLWLQDLGAPIFGSLFIDSDSGNVICSLVNGTVVAMDANGSIIWKARTDGPIFAGPCVSEVLPSQVLICSRNGSIYSFELGTGRLLWEHDIKDPITSSAYVDESIQIVTDPSHLSERLICVCGSSGNINVLKIMLEADEKTSQPCKYVIQDFVRLDLQGDIFSSPVMIGGRIFVGCRDDSVHCIGIKGLYMLLSDQLCGILWRLRGHTLGFQWGILIQLIKLKIKRNKRNNKR</sequence>
<proteinExistence type="predicted"/>
<evidence type="ECO:0000256" key="1">
    <source>
        <dbReference type="ARBA" id="ARBA00004930"/>
    </source>
</evidence>
<dbReference type="InterPro" id="IPR052091">
    <property type="entry name" value="Beta-ala_Activ/Resist"/>
</dbReference>
<dbReference type="PROSITE" id="PS00455">
    <property type="entry name" value="AMP_BINDING"/>
    <property type="match status" value="1"/>
</dbReference>
<feature type="domain" description="AMP-binding enzyme C-terminal" evidence="5">
    <location>
        <begin position="531"/>
        <end position="608"/>
    </location>
</feature>
<dbReference type="InterPro" id="IPR018391">
    <property type="entry name" value="PQQ_b-propeller_rpt"/>
</dbReference>
<keyword evidence="8" id="KW-1185">Reference proteome</keyword>
<accession>A0AAD8NBD1</accession>
<dbReference type="InterPro" id="IPR000873">
    <property type="entry name" value="AMP-dep_synth/lig_dom"/>
</dbReference>
<dbReference type="Proteomes" id="UP001237642">
    <property type="component" value="Unassembled WGS sequence"/>
</dbReference>
<organism evidence="7 8">
    <name type="scientific">Heracleum sosnowskyi</name>
    <dbReference type="NCBI Taxonomy" id="360622"/>
    <lineage>
        <taxon>Eukaryota</taxon>
        <taxon>Viridiplantae</taxon>
        <taxon>Streptophyta</taxon>
        <taxon>Embryophyta</taxon>
        <taxon>Tracheophyta</taxon>
        <taxon>Spermatophyta</taxon>
        <taxon>Magnoliopsida</taxon>
        <taxon>eudicotyledons</taxon>
        <taxon>Gunneridae</taxon>
        <taxon>Pentapetalae</taxon>
        <taxon>asterids</taxon>
        <taxon>campanulids</taxon>
        <taxon>Apiales</taxon>
        <taxon>Apiaceae</taxon>
        <taxon>Apioideae</taxon>
        <taxon>apioid superclade</taxon>
        <taxon>Tordylieae</taxon>
        <taxon>Tordyliinae</taxon>
        <taxon>Heracleum</taxon>
    </lineage>
</organism>
<keyword evidence="2" id="KW-0587">Phenylpropanoid metabolism</keyword>
<reference evidence="7" key="2">
    <citation type="submission" date="2023-05" db="EMBL/GenBank/DDBJ databases">
        <authorList>
            <person name="Schelkunov M.I."/>
        </authorList>
    </citation>
    <scope>NUCLEOTIDE SEQUENCE</scope>
    <source>
        <strain evidence="7">Hsosn_3</strain>
        <tissue evidence="7">Leaf</tissue>
    </source>
</reference>
<dbReference type="Pfam" id="PF00501">
    <property type="entry name" value="AMP-binding"/>
    <property type="match status" value="1"/>
</dbReference>
<dbReference type="Pfam" id="PF00550">
    <property type="entry name" value="PP-binding"/>
    <property type="match status" value="1"/>
</dbReference>
<dbReference type="SUPFAM" id="SSF56801">
    <property type="entry name" value="Acetyl-CoA synthetase-like"/>
    <property type="match status" value="1"/>
</dbReference>
<evidence type="ECO:0000259" key="5">
    <source>
        <dbReference type="Pfam" id="PF13193"/>
    </source>
</evidence>
<comment type="caution">
    <text evidence="7">The sequence shown here is derived from an EMBL/GenBank/DDBJ whole genome shotgun (WGS) entry which is preliminary data.</text>
</comment>
<dbReference type="GO" id="GO:0043041">
    <property type="term" value="P:amino acid activation for nonribosomal peptide biosynthetic process"/>
    <property type="evidence" value="ECO:0007669"/>
    <property type="project" value="TreeGrafter"/>
</dbReference>
<dbReference type="PANTHER" id="PTHR44394">
    <property type="entry name" value="BETA-ALANINE-ACTIVATING ENZYME"/>
    <property type="match status" value="1"/>
</dbReference>
<dbReference type="SUPFAM" id="SSF50998">
    <property type="entry name" value="Quinoprotein alcohol dehydrogenase-like"/>
    <property type="match status" value="1"/>
</dbReference>
<dbReference type="Pfam" id="PF13570">
    <property type="entry name" value="Beta-prop_ACSF4"/>
    <property type="match status" value="1"/>
</dbReference>
<dbReference type="InterPro" id="IPR025110">
    <property type="entry name" value="AMP-bd_C"/>
</dbReference>
<comment type="pathway">
    <text evidence="1">Phytoalexin biosynthesis; 3,4',5-trihydroxystilbene biosynthesis; 3,4',5-trihydroxystilbene from trans-4-coumarate: step 1/2.</text>
</comment>